<evidence type="ECO:0000259" key="2">
    <source>
        <dbReference type="Pfam" id="PF01337"/>
    </source>
</evidence>
<dbReference type="AlphaFoldDB" id="A0A9Q2W9M4"/>
<evidence type="ECO:0000313" key="4">
    <source>
        <dbReference type="Proteomes" id="UP000742934"/>
    </source>
</evidence>
<organism evidence="3 4">
    <name type="scientific">Enterobacter hormaechei subsp. hoffmannii</name>
    <dbReference type="NCBI Taxonomy" id="1812934"/>
    <lineage>
        <taxon>Bacteria</taxon>
        <taxon>Pseudomonadati</taxon>
        <taxon>Pseudomonadota</taxon>
        <taxon>Gammaproteobacteria</taxon>
        <taxon>Enterobacterales</taxon>
        <taxon>Enterobacteriaceae</taxon>
        <taxon>Enterobacter</taxon>
        <taxon>Enterobacter cloacae complex</taxon>
    </lineage>
</organism>
<evidence type="ECO:0000256" key="1">
    <source>
        <dbReference type="ARBA" id="ARBA00006845"/>
    </source>
</evidence>
<comment type="similarity">
    <text evidence="1">Belongs to the barstar family.</text>
</comment>
<accession>A0A9Q2W9M4</accession>
<dbReference type="SUPFAM" id="SSF52038">
    <property type="entry name" value="Barstar-related"/>
    <property type="match status" value="1"/>
</dbReference>
<name>A0A9Q2W9M4_9ENTR</name>
<gene>
    <name evidence="3" type="ORF">KK080_00840</name>
</gene>
<dbReference type="Proteomes" id="UP000742934">
    <property type="component" value="Unassembled WGS sequence"/>
</dbReference>
<dbReference type="EMBL" id="JAHEVK010000001">
    <property type="protein sequence ID" value="MBT1775379.1"/>
    <property type="molecule type" value="Genomic_DNA"/>
</dbReference>
<comment type="caution">
    <text evidence="3">The sequence shown here is derived from an EMBL/GenBank/DDBJ whole genome shotgun (WGS) entry which is preliminary data.</text>
</comment>
<dbReference type="Pfam" id="PF01337">
    <property type="entry name" value="Barstar"/>
    <property type="match status" value="1"/>
</dbReference>
<dbReference type="RefSeq" id="WP_038415599.1">
    <property type="nucleotide sequence ID" value="NZ_JBMDBL010000054.1"/>
</dbReference>
<dbReference type="InterPro" id="IPR035905">
    <property type="entry name" value="Barstar-like_sf"/>
</dbReference>
<proteinExistence type="inferred from homology"/>
<reference evidence="3" key="1">
    <citation type="submission" date="2021-05" db="EMBL/GenBank/DDBJ databases">
        <title>The batch submission of Enterobacter spp. strains.</title>
        <authorList>
            <person name="Wei L."/>
            <person name="Wang C."/>
            <person name="Feng Y."/>
            <person name="Zong Z."/>
        </authorList>
    </citation>
    <scope>NUCLEOTIDE SEQUENCE</scope>
    <source>
        <strain evidence="3">090086</strain>
    </source>
</reference>
<evidence type="ECO:0000313" key="3">
    <source>
        <dbReference type="EMBL" id="MBT1775379.1"/>
    </source>
</evidence>
<sequence length="112" mass="13084">MKVITLSIDFKEINDVTEFHDRVKHLFGFPDFYGNNFHAFIDCLTSLRFPEEGMTSLNLKQDEFLLLKISNINNLNEELKHDFLLSIQEVNNRSILFGEEPTILLLLCAQHK</sequence>
<dbReference type="Gene3D" id="3.30.370.10">
    <property type="entry name" value="Barstar-like"/>
    <property type="match status" value="1"/>
</dbReference>
<protein>
    <submittedName>
        <fullName evidence="3">Barstar family protein</fullName>
    </submittedName>
</protein>
<feature type="domain" description="Barstar (barnase inhibitor)" evidence="2">
    <location>
        <begin position="5"/>
        <end position="82"/>
    </location>
</feature>
<dbReference type="InterPro" id="IPR000468">
    <property type="entry name" value="Barstar"/>
</dbReference>